<dbReference type="EMBL" id="KZ309298">
    <property type="protein sequence ID" value="KAG8238174.1"/>
    <property type="molecule type" value="Genomic_DNA"/>
</dbReference>
<proteinExistence type="predicted"/>
<protein>
    <submittedName>
        <fullName evidence="1">Uncharacterized protein</fullName>
    </submittedName>
</protein>
<accession>A0A8K0PC75</accession>
<sequence length="84" mass="9626">MFLERLPIVKAFPLSDSIIINDLMKEAYGREVHLFTKGFHHRNLSVIHLKKIFFHQGNGTCDISSNAQHVVYFKNPRDLASGES</sequence>
<dbReference type="OrthoDB" id="8193474at2759"/>
<name>A0A8K0PC75_LADFU</name>
<organism evidence="1 2">
    <name type="scientific">Ladona fulva</name>
    <name type="common">Scarce chaser dragonfly</name>
    <name type="synonym">Libellula fulva</name>
    <dbReference type="NCBI Taxonomy" id="123851"/>
    <lineage>
        <taxon>Eukaryota</taxon>
        <taxon>Metazoa</taxon>
        <taxon>Ecdysozoa</taxon>
        <taxon>Arthropoda</taxon>
        <taxon>Hexapoda</taxon>
        <taxon>Insecta</taxon>
        <taxon>Pterygota</taxon>
        <taxon>Palaeoptera</taxon>
        <taxon>Odonata</taxon>
        <taxon>Epiprocta</taxon>
        <taxon>Anisoptera</taxon>
        <taxon>Libelluloidea</taxon>
        <taxon>Libellulidae</taxon>
        <taxon>Ladona</taxon>
    </lineage>
</organism>
<gene>
    <name evidence="1" type="ORF">J437_LFUL018031</name>
</gene>
<dbReference type="AlphaFoldDB" id="A0A8K0PC75"/>
<evidence type="ECO:0000313" key="1">
    <source>
        <dbReference type="EMBL" id="KAG8238174.1"/>
    </source>
</evidence>
<dbReference type="Proteomes" id="UP000792457">
    <property type="component" value="Unassembled WGS sequence"/>
</dbReference>
<reference evidence="1" key="2">
    <citation type="submission" date="2017-10" db="EMBL/GenBank/DDBJ databases">
        <title>Ladona fulva Genome sequencing and assembly.</title>
        <authorList>
            <person name="Murali S."/>
            <person name="Richards S."/>
            <person name="Bandaranaike D."/>
            <person name="Bellair M."/>
            <person name="Blankenburg K."/>
            <person name="Chao H."/>
            <person name="Dinh H."/>
            <person name="Doddapaneni H."/>
            <person name="Dugan-Rocha S."/>
            <person name="Elkadiri S."/>
            <person name="Gnanaolivu R."/>
            <person name="Hernandez B."/>
            <person name="Skinner E."/>
            <person name="Javaid M."/>
            <person name="Lee S."/>
            <person name="Li M."/>
            <person name="Ming W."/>
            <person name="Munidasa M."/>
            <person name="Muniz J."/>
            <person name="Nguyen L."/>
            <person name="Hughes D."/>
            <person name="Osuji N."/>
            <person name="Pu L.-L."/>
            <person name="Puazo M."/>
            <person name="Qu C."/>
            <person name="Quiroz J."/>
            <person name="Raj R."/>
            <person name="Weissenberger G."/>
            <person name="Xin Y."/>
            <person name="Zou X."/>
            <person name="Han Y."/>
            <person name="Worley K."/>
            <person name="Muzny D."/>
            <person name="Gibbs R."/>
        </authorList>
    </citation>
    <scope>NUCLEOTIDE SEQUENCE</scope>
    <source>
        <strain evidence="1">Sampled in the wild</strain>
    </source>
</reference>
<comment type="caution">
    <text evidence="1">The sequence shown here is derived from an EMBL/GenBank/DDBJ whole genome shotgun (WGS) entry which is preliminary data.</text>
</comment>
<keyword evidence="2" id="KW-1185">Reference proteome</keyword>
<reference evidence="1" key="1">
    <citation type="submission" date="2013-04" db="EMBL/GenBank/DDBJ databases">
        <authorList>
            <person name="Qu J."/>
            <person name="Murali S.C."/>
            <person name="Bandaranaike D."/>
            <person name="Bellair M."/>
            <person name="Blankenburg K."/>
            <person name="Chao H."/>
            <person name="Dinh H."/>
            <person name="Doddapaneni H."/>
            <person name="Downs B."/>
            <person name="Dugan-Rocha S."/>
            <person name="Elkadiri S."/>
            <person name="Gnanaolivu R.D."/>
            <person name="Hernandez B."/>
            <person name="Javaid M."/>
            <person name="Jayaseelan J.C."/>
            <person name="Lee S."/>
            <person name="Li M."/>
            <person name="Ming W."/>
            <person name="Munidasa M."/>
            <person name="Muniz J."/>
            <person name="Nguyen L."/>
            <person name="Ongeri F."/>
            <person name="Osuji N."/>
            <person name="Pu L.-L."/>
            <person name="Puazo M."/>
            <person name="Qu C."/>
            <person name="Quiroz J."/>
            <person name="Raj R."/>
            <person name="Weissenberger G."/>
            <person name="Xin Y."/>
            <person name="Zou X."/>
            <person name="Han Y."/>
            <person name="Richards S."/>
            <person name="Worley K."/>
            <person name="Muzny D."/>
            <person name="Gibbs R."/>
        </authorList>
    </citation>
    <scope>NUCLEOTIDE SEQUENCE</scope>
    <source>
        <strain evidence="1">Sampled in the wild</strain>
    </source>
</reference>
<evidence type="ECO:0000313" key="2">
    <source>
        <dbReference type="Proteomes" id="UP000792457"/>
    </source>
</evidence>